<dbReference type="EMBL" id="CH479191">
    <property type="protein sequence ID" value="EDW26244.1"/>
    <property type="molecule type" value="Genomic_DNA"/>
</dbReference>
<feature type="compositionally biased region" description="Acidic residues" evidence="1">
    <location>
        <begin position="24"/>
        <end position="92"/>
    </location>
</feature>
<evidence type="ECO:0000313" key="3">
    <source>
        <dbReference type="EMBL" id="EDW26244.1"/>
    </source>
</evidence>
<sequence>MRALMVFALLAFLAVSFVAARPAEDEEAADLANDAQEEEDEPVDDEDTDTVSNGEVEEDSQDSDDEEPSADDAEDEESTGDDDERDDDDNEEGPTVSAPNKKSTPFWPRFGGHGPVLIHARPRFLSVA</sequence>
<name>B4GUG1_DROPE</name>
<accession>B4GUG1</accession>
<dbReference type="KEGG" id="dpe:6596993"/>
<reference evidence="3 4" key="1">
    <citation type="journal article" date="2007" name="Nature">
        <title>Evolution of genes and genomes on the Drosophila phylogeny.</title>
        <authorList>
            <consortium name="Drosophila 12 Genomes Consortium"/>
            <person name="Clark A.G."/>
            <person name="Eisen M.B."/>
            <person name="Smith D.R."/>
            <person name="Bergman C.M."/>
            <person name="Oliver B."/>
            <person name="Markow T.A."/>
            <person name="Kaufman T.C."/>
            <person name="Kellis M."/>
            <person name="Gelbart W."/>
            <person name="Iyer V.N."/>
            <person name="Pollard D.A."/>
            <person name="Sackton T.B."/>
            <person name="Larracuente A.M."/>
            <person name="Singh N.D."/>
            <person name="Abad J.P."/>
            <person name="Abt D.N."/>
            <person name="Adryan B."/>
            <person name="Aguade M."/>
            <person name="Akashi H."/>
            <person name="Anderson W.W."/>
            <person name="Aquadro C.F."/>
            <person name="Ardell D.H."/>
            <person name="Arguello R."/>
            <person name="Artieri C.G."/>
            <person name="Barbash D.A."/>
            <person name="Barker D."/>
            <person name="Barsanti P."/>
            <person name="Batterham P."/>
            <person name="Batzoglou S."/>
            <person name="Begun D."/>
            <person name="Bhutkar A."/>
            <person name="Blanco E."/>
            <person name="Bosak S.A."/>
            <person name="Bradley R.K."/>
            <person name="Brand A.D."/>
            <person name="Brent M.R."/>
            <person name="Brooks A.N."/>
            <person name="Brown R.H."/>
            <person name="Butlin R.K."/>
            <person name="Caggese C."/>
            <person name="Calvi B.R."/>
            <person name="Bernardo de Carvalho A."/>
            <person name="Caspi A."/>
            <person name="Castrezana S."/>
            <person name="Celniker S.E."/>
            <person name="Chang J.L."/>
            <person name="Chapple C."/>
            <person name="Chatterji S."/>
            <person name="Chinwalla A."/>
            <person name="Civetta A."/>
            <person name="Clifton S.W."/>
            <person name="Comeron J.M."/>
            <person name="Costello J.C."/>
            <person name="Coyne J.A."/>
            <person name="Daub J."/>
            <person name="David R.G."/>
            <person name="Delcher A.L."/>
            <person name="Delehaunty K."/>
            <person name="Do C.B."/>
            <person name="Ebling H."/>
            <person name="Edwards K."/>
            <person name="Eickbush T."/>
            <person name="Evans J.D."/>
            <person name="Filipski A."/>
            <person name="Findeiss S."/>
            <person name="Freyhult E."/>
            <person name="Fulton L."/>
            <person name="Fulton R."/>
            <person name="Garcia A.C."/>
            <person name="Gardiner A."/>
            <person name="Garfield D.A."/>
            <person name="Garvin B.E."/>
            <person name="Gibson G."/>
            <person name="Gilbert D."/>
            <person name="Gnerre S."/>
            <person name="Godfrey J."/>
            <person name="Good R."/>
            <person name="Gotea V."/>
            <person name="Gravely B."/>
            <person name="Greenberg A.J."/>
            <person name="Griffiths-Jones S."/>
            <person name="Gross S."/>
            <person name="Guigo R."/>
            <person name="Gustafson E.A."/>
            <person name="Haerty W."/>
            <person name="Hahn M.W."/>
            <person name="Halligan D.L."/>
            <person name="Halpern A.L."/>
            <person name="Halter G.M."/>
            <person name="Han M.V."/>
            <person name="Heger A."/>
            <person name="Hillier L."/>
            <person name="Hinrichs A.S."/>
            <person name="Holmes I."/>
            <person name="Hoskins R.A."/>
            <person name="Hubisz M.J."/>
            <person name="Hultmark D."/>
            <person name="Huntley M.A."/>
            <person name="Jaffe D.B."/>
            <person name="Jagadeeshan S."/>
            <person name="Jeck W.R."/>
            <person name="Johnson J."/>
            <person name="Jones C.D."/>
            <person name="Jordan W.C."/>
            <person name="Karpen G.H."/>
            <person name="Kataoka E."/>
            <person name="Keightley P.D."/>
            <person name="Kheradpour P."/>
            <person name="Kirkness E.F."/>
            <person name="Koerich L.B."/>
            <person name="Kristiansen K."/>
            <person name="Kudrna D."/>
            <person name="Kulathinal R.J."/>
            <person name="Kumar S."/>
            <person name="Kwok R."/>
            <person name="Lander E."/>
            <person name="Langley C.H."/>
            <person name="Lapoint R."/>
            <person name="Lazzaro B.P."/>
            <person name="Lee S.J."/>
            <person name="Levesque L."/>
            <person name="Li R."/>
            <person name="Lin C.F."/>
            <person name="Lin M.F."/>
            <person name="Lindblad-Toh K."/>
            <person name="Llopart A."/>
            <person name="Long M."/>
            <person name="Low L."/>
            <person name="Lozovsky E."/>
            <person name="Lu J."/>
            <person name="Luo M."/>
            <person name="Machado C.A."/>
            <person name="Makalowski W."/>
            <person name="Marzo M."/>
            <person name="Matsuda M."/>
            <person name="Matzkin L."/>
            <person name="McAllister B."/>
            <person name="McBride C.S."/>
            <person name="McKernan B."/>
            <person name="McKernan K."/>
            <person name="Mendez-Lago M."/>
            <person name="Minx P."/>
            <person name="Mollenhauer M.U."/>
            <person name="Montooth K."/>
            <person name="Mount S.M."/>
            <person name="Mu X."/>
            <person name="Myers E."/>
            <person name="Negre B."/>
            <person name="Newfeld S."/>
            <person name="Nielsen R."/>
            <person name="Noor M.A."/>
            <person name="O'Grady P."/>
            <person name="Pachter L."/>
            <person name="Papaceit M."/>
            <person name="Parisi M.J."/>
            <person name="Parisi M."/>
            <person name="Parts L."/>
            <person name="Pedersen J.S."/>
            <person name="Pesole G."/>
            <person name="Phillippy A.M."/>
            <person name="Ponting C.P."/>
            <person name="Pop M."/>
            <person name="Porcelli D."/>
            <person name="Powell J.R."/>
            <person name="Prohaska S."/>
            <person name="Pruitt K."/>
            <person name="Puig M."/>
            <person name="Quesneville H."/>
            <person name="Ram K.R."/>
            <person name="Rand D."/>
            <person name="Rasmussen M.D."/>
            <person name="Reed L.K."/>
            <person name="Reenan R."/>
            <person name="Reily A."/>
            <person name="Remington K.A."/>
            <person name="Rieger T.T."/>
            <person name="Ritchie M.G."/>
            <person name="Robin C."/>
            <person name="Rogers Y.H."/>
            <person name="Rohde C."/>
            <person name="Rozas J."/>
            <person name="Rubenfield M.J."/>
            <person name="Ruiz A."/>
            <person name="Russo S."/>
            <person name="Salzberg S.L."/>
            <person name="Sanchez-Gracia A."/>
            <person name="Saranga D.J."/>
            <person name="Sato H."/>
            <person name="Schaeffer S.W."/>
            <person name="Schatz M.C."/>
            <person name="Schlenke T."/>
            <person name="Schwartz R."/>
            <person name="Segarra C."/>
            <person name="Singh R.S."/>
            <person name="Sirot L."/>
            <person name="Sirota M."/>
            <person name="Sisneros N.B."/>
            <person name="Smith C.D."/>
            <person name="Smith T.F."/>
            <person name="Spieth J."/>
            <person name="Stage D.E."/>
            <person name="Stark A."/>
            <person name="Stephan W."/>
            <person name="Strausberg R.L."/>
            <person name="Strempel S."/>
            <person name="Sturgill D."/>
            <person name="Sutton G."/>
            <person name="Sutton G.G."/>
            <person name="Tao W."/>
            <person name="Teichmann S."/>
            <person name="Tobari Y.N."/>
            <person name="Tomimura Y."/>
            <person name="Tsolas J.M."/>
            <person name="Valente V.L."/>
            <person name="Venter E."/>
            <person name="Venter J.C."/>
            <person name="Vicario S."/>
            <person name="Vieira F.G."/>
            <person name="Vilella A.J."/>
            <person name="Villasante A."/>
            <person name="Walenz B."/>
            <person name="Wang J."/>
            <person name="Wasserman M."/>
            <person name="Watts T."/>
            <person name="Wilson D."/>
            <person name="Wilson R.K."/>
            <person name="Wing R.A."/>
            <person name="Wolfner M.F."/>
            <person name="Wong A."/>
            <person name="Wong G.K."/>
            <person name="Wu C.I."/>
            <person name="Wu G."/>
            <person name="Yamamoto D."/>
            <person name="Yang H.P."/>
            <person name="Yang S.P."/>
            <person name="Yorke J.A."/>
            <person name="Yoshida K."/>
            <person name="Zdobnov E."/>
            <person name="Zhang P."/>
            <person name="Zhang Y."/>
            <person name="Zimin A.V."/>
            <person name="Baldwin J."/>
            <person name="Abdouelleil A."/>
            <person name="Abdulkadir J."/>
            <person name="Abebe A."/>
            <person name="Abera B."/>
            <person name="Abreu J."/>
            <person name="Acer S.C."/>
            <person name="Aftuck L."/>
            <person name="Alexander A."/>
            <person name="An P."/>
            <person name="Anderson E."/>
            <person name="Anderson S."/>
            <person name="Arachi H."/>
            <person name="Azer M."/>
            <person name="Bachantsang P."/>
            <person name="Barry A."/>
            <person name="Bayul T."/>
            <person name="Berlin A."/>
            <person name="Bessette D."/>
            <person name="Bloom T."/>
            <person name="Blye J."/>
            <person name="Boguslavskiy L."/>
            <person name="Bonnet C."/>
            <person name="Boukhgalter B."/>
            <person name="Bourzgui I."/>
            <person name="Brown A."/>
            <person name="Cahill P."/>
            <person name="Channer S."/>
            <person name="Cheshatsang Y."/>
            <person name="Chuda L."/>
            <person name="Citroen M."/>
            <person name="Collymore A."/>
            <person name="Cooke P."/>
            <person name="Costello M."/>
            <person name="D'Aco K."/>
            <person name="Daza R."/>
            <person name="De Haan G."/>
            <person name="DeGray S."/>
            <person name="DeMaso C."/>
            <person name="Dhargay N."/>
            <person name="Dooley K."/>
            <person name="Dooley E."/>
            <person name="Doricent M."/>
            <person name="Dorje P."/>
            <person name="Dorjee K."/>
            <person name="Dupes A."/>
            <person name="Elong R."/>
            <person name="Falk J."/>
            <person name="Farina A."/>
            <person name="Faro S."/>
            <person name="Ferguson D."/>
            <person name="Fisher S."/>
            <person name="Foley C.D."/>
            <person name="Franke A."/>
            <person name="Friedrich D."/>
            <person name="Gadbois L."/>
            <person name="Gearin G."/>
            <person name="Gearin C.R."/>
            <person name="Giannoukos G."/>
            <person name="Goode T."/>
            <person name="Graham J."/>
            <person name="Grandbois E."/>
            <person name="Grewal S."/>
            <person name="Gyaltsen K."/>
            <person name="Hafez N."/>
            <person name="Hagos B."/>
            <person name="Hall J."/>
            <person name="Henson C."/>
            <person name="Hollinger A."/>
            <person name="Honan T."/>
            <person name="Huard M.D."/>
            <person name="Hughes L."/>
            <person name="Hurhula B."/>
            <person name="Husby M.E."/>
            <person name="Kamat A."/>
            <person name="Kanga B."/>
            <person name="Kashin S."/>
            <person name="Khazanovich D."/>
            <person name="Kisner P."/>
            <person name="Lance K."/>
            <person name="Lara M."/>
            <person name="Lee W."/>
            <person name="Lennon N."/>
            <person name="Letendre F."/>
            <person name="LeVine R."/>
            <person name="Lipovsky A."/>
            <person name="Liu X."/>
            <person name="Liu J."/>
            <person name="Liu S."/>
            <person name="Lokyitsang T."/>
            <person name="Lokyitsang Y."/>
            <person name="Lubonja R."/>
            <person name="Lui A."/>
            <person name="MacDonald P."/>
            <person name="Magnisalis V."/>
            <person name="Maru K."/>
            <person name="Matthews C."/>
            <person name="McCusker W."/>
            <person name="McDonough S."/>
            <person name="Mehta T."/>
            <person name="Meldrim J."/>
            <person name="Meneus L."/>
            <person name="Mihai O."/>
            <person name="Mihalev A."/>
            <person name="Mihova T."/>
            <person name="Mittelman R."/>
            <person name="Mlenga V."/>
            <person name="Montmayeur A."/>
            <person name="Mulrain L."/>
            <person name="Navidi A."/>
            <person name="Naylor J."/>
            <person name="Negash T."/>
            <person name="Nguyen T."/>
            <person name="Nguyen N."/>
            <person name="Nicol R."/>
            <person name="Norbu C."/>
            <person name="Norbu N."/>
            <person name="Novod N."/>
            <person name="O'Neill B."/>
            <person name="Osman S."/>
            <person name="Markiewicz E."/>
            <person name="Oyono O.L."/>
            <person name="Patti C."/>
            <person name="Phunkhang P."/>
            <person name="Pierre F."/>
            <person name="Priest M."/>
            <person name="Raghuraman S."/>
            <person name="Rege F."/>
            <person name="Reyes R."/>
            <person name="Rise C."/>
            <person name="Rogov P."/>
            <person name="Ross K."/>
            <person name="Ryan E."/>
            <person name="Settipalli S."/>
            <person name="Shea T."/>
            <person name="Sherpa N."/>
            <person name="Shi L."/>
            <person name="Shih D."/>
            <person name="Sparrow T."/>
            <person name="Spaulding J."/>
            <person name="Stalker J."/>
            <person name="Stange-Thomann N."/>
            <person name="Stavropoulos S."/>
            <person name="Stone C."/>
            <person name="Strader C."/>
            <person name="Tesfaye S."/>
            <person name="Thomson T."/>
            <person name="Thoulutsang Y."/>
            <person name="Thoulutsang D."/>
            <person name="Topham K."/>
            <person name="Topping I."/>
            <person name="Tsamla T."/>
            <person name="Vassiliev H."/>
            <person name="Vo A."/>
            <person name="Wangchuk T."/>
            <person name="Wangdi T."/>
            <person name="Weiand M."/>
            <person name="Wilkinson J."/>
            <person name="Wilson A."/>
            <person name="Yadav S."/>
            <person name="Young G."/>
            <person name="Yu Q."/>
            <person name="Zembek L."/>
            <person name="Zhong D."/>
            <person name="Zimmer A."/>
            <person name="Zwirko Z."/>
            <person name="Jaffe D.B."/>
            <person name="Alvarez P."/>
            <person name="Brockman W."/>
            <person name="Butler J."/>
            <person name="Chin C."/>
            <person name="Gnerre S."/>
            <person name="Grabherr M."/>
            <person name="Kleber M."/>
            <person name="Mauceli E."/>
            <person name="MacCallum I."/>
        </authorList>
    </citation>
    <scope>NUCLEOTIDE SEQUENCE [LARGE SCALE GENOMIC DNA]</scope>
    <source>
        <strain evidence="4">MSH-3 / Tucson 14011-0111.49</strain>
    </source>
</reference>
<evidence type="ECO:0000256" key="2">
    <source>
        <dbReference type="SAM" id="SignalP"/>
    </source>
</evidence>
<evidence type="ECO:0000313" key="4">
    <source>
        <dbReference type="Proteomes" id="UP000008744"/>
    </source>
</evidence>
<proteinExistence type="predicted"/>
<dbReference type="HOGENOM" id="CLU_2123595_0_0_1"/>
<protein>
    <submittedName>
        <fullName evidence="3">GL25877</fullName>
    </submittedName>
</protein>
<feature type="chain" id="PRO_5002807589" evidence="2">
    <location>
        <begin position="21"/>
        <end position="128"/>
    </location>
</feature>
<dbReference type="Proteomes" id="UP000008744">
    <property type="component" value="Unassembled WGS sequence"/>
</dbReference>
<dbReference type="OrthoDB" id="7872595at2759"/>
<organism evidence="4">
    <name type="scientific">Drosophila persimilis</name>
    <name type="common">Fruit fly</name>
    <dbReference type="NCBI Taxonomy" id="7234"/>
    <lineage>
        <taxon>Eukaryota</taxon>
        <taxon>Metazoa</taxon>
        <taxon>Ecdysozoa</taxon>
        <taxon>Arthropoda</taxon>
        <taxon>Hexapoda</taxon>
        <taxon>Insecta</taxon>
        <taxon>Pterygota</taxon>
        <taxon>Neoptera</taxon>
        <taxon>Endopterygota</taxon>
        <taxon>Diptera</taxon>
        <taxon>Brachycera</taxon>
        <taxon>Muscomorpha</taxon>
        <taxon>Ephydroidea</taxon>
        <taxon>Drosophilidae</taxon>
        <taxon>Drosophila</taxon>
        <taxon>Sophophora</taxon>
    </lineage>
</organism>
<dbReference type="OMA" id="STPFWPR"/>
<evidence type="ECO:0000256" key="1">
    <source>
        <dbReference type="SAM" id="MobiDB-lite"/>
    </source>
</evidence>
<feature type="region of interest" description="Disordered" evidence="1">
    <location>
        <begin position="23"/>
        <end position="116"/>
    </location>
</feature>
<gene>
    <name evidence="3" type="primary">Dper\GL25877</name>
    <name evidence="3" type="ORF">Dper_GL25877</name>
</gene>
<feature type="signal peptide" evidence="2">
    <location>
        <begin position="1"/>
        <end position="20"/>
    </location>
</feature>
<keyword evidence="4" id="KW-1185">Reference proteome</keyword>
<keyword evidence="2" id="KW-0732">Signal</keyword>
<dbReference type="AlphaFoldDB" id="B4GUG1"/>